<evidence type="ECO:0000256" key="1">
    <source>
        <dbReference type="SAM" id="Phobius"/>
    </source>
</evidence>
<keyword evidence="1" id="KW-0472">Membrane</keyword>
<keyword evidence="1" id="KW-0812">Transmembrane</keyword>
<proteinExistence type="predicted"/>
<evidence type="ECO:0000313" key="3">
    <source>
        <dbReference type="Proteomes" id="UP001501742"/>
    </source>
</evidence>
<feature type="transmembrane region" description="Helical" evidence="1">
    <location>
        <begin position="117"/>
        <end position="137"/>
    </location>
</feature>
<evidence type="ECO:0000313" key="2">
    <source>
        <dbReference type="EMBL" id="GAA1491771.1"/>
    </source>
</evidence>
<name>A0ABN1Z883_9MICO</name>
<feature type="transmembrane region" description="Helical" evidence="1">
    <location>
        <begin position="143"/>
        <end position="165"/>
    </location>
</feature>
<keyword evidence="3" id="KW-1185">Reference proteome</keyword>
<sequence length="174" mass="18214">MSFGVLIPGIFRLAWIGFASDGVEPGWVVACGAVAIAMLVAAGLRLRRFPTPPAGDLLGRGYWGAVAFEAVAAVAGFVVIGLAGLPRSSSRGWIEIVVGLHFFLLSRAWMRRWWTRLSALGALLVLSGLVVISAAVGGAPTTVVSVFGGLVPGLLLSGWCLLHTFRSASRSSRP</sequence>
<keyword evidence="1" id="KW-1133">Transmembrane helix</keyword>
<protein>
    <recommendedName>
        <fullName evidence="4">DUF308 domain-containing protein</fullName>
    </recommendedName>
</protein>
<dbReference type="Proteomes" id="UP001501742">
    <property type="component" value="Unassembled WGS sequence"/>
</dbReference>
<accession>A0ABN1Z883</accession>
<feature type="transmembrane region" description="Helical" evidence="1">
    <location>
        <begin position="66"/>
        <end position="86"/>
    </location>
</feature>
<dbReference type="EMBL" id="BAAAJX010000001">
    <property type="protein sequence ID" value="GAA1491771.1"/>
    <property type="molecule type" value="Genomic_DNA"/>
</dbReference>
<dbReference type="RefSeq" id="WP_204608333.1">
    <property type="nucleotide sequence ID" value="NZ_BAAAJX010000001.1"/>
</dbReference>
<gene>
    <name evidence="2" type="ORF">GCM10009627_01170</name>
</gene>
<feature type="transmembrane region" description="Helical" evidence="1">
    <location>
        <begin position="92"/>
        <end position="110"/>
    </location>
</feature>
<comment type="caution">
    <text evidence="2">The sequence shown here is derived from an EMBL/GenBank/DDBJ whole genome shotgun (WGS) entry which is preliminary data.</text>
</comment>
<reference evidence="2 3" key="1">
    <citation type="journal article" date="2019" name="Int. J. Syst. Evol. Microbiol.">
        <title>The Global Catalogue of Microorganisms (GCM) 10K type strain sequencing project: providing services to taxonomists for standard genome sequencing and annotation.</title>
        <authorList>
            <consortium name="The Broad Institute Genomics Platform"/>
            <consortium name="The Broad Institute Genome Sequencing Center for Infectious Disease"/>
            <person name="Wu L."/>
            <person name="Ma J."/>
        </authorList>
    </citation>
    <scope>NUCLEOTIDE SEQUENCE [LARGE SCALE GENOMIC DNA]</scope>
    <source>
        <strain evidence="2 3">JCM 12140</strain>
    </source>
</reference>
<feature type="transmembrane region" description="Helical" evidence="1">
    <location>
        <begin position="27"/>
        <end position="46"/>
    </location>
</feature>
<organism evidence="2 3">
    <name type="scientific">Curtobacterium herbarum</name>
    <dbReference type="NCBI Taxonomy" id="150122"/>
    <lineage>
        <taxon>Bacteria</taxon>
        <taxon>Bacillati</taxon>
        <taxon>Actinomycetota</taxon>
        <taxon>Actinomycetes</taxon>
        <taxon>Micrococcales</taxon>
        <taxon>Microbacteriaceae</taxon>
        <taxon>Curtobacterium</taxon>
    </lineage>
</organism>
<evidence type="ECO:0008006" key="4">
    <source>
        <dbReference type="Google" id="ProtNLM"/>
    </source>
</evidence>